<dbReference type="SUPFAM" id="SSF48498">
    <property type="entry name" value="Tetracyclin repressor-like, C-terminal domain"/>
    <property type="match status" value="1"/>
</dbReference>
<dbReference type="PANTHER" id="PTHR47506:SF6">
    <property type="entry name" value="HTH-TYPE TRANSCRIPTIONAL REPRESSOR NEMR"/>
    <property type="match status" value="1"/>
</dbReference>
<keyword evidence="2 4" id="KW-0238">DNA-binding</keyword>
<dbReference type="Pfam" id="PF00440">
    <property type="entry name" value="TetR_N"/>
    <property type="match status" value="1"/>
</dbReference>
<dbReference type="GO" id="GO:0003677">
    <property type="term" value="F:DNA binding"/>
    <property type="evidence" value="ECO:0007669"/>
    <property type="project" value="UniProtKB-UniRule"/>
</dbReference>
<gene>
    <name evidence="6" type="ORF">D9O36_05320</name>
</gene>
<evidence type="ECO:0000313" key="7">
    <source>
        <dbReference type="Proteomes" id="UP000540519"/>
    </source>
</evidence>
<accession>A0A7X3D185</accession>
<evidence type="ECO:0000313" key="6">
    <source>
        <dbReference type="EMBL" id="MUH35253.1"/>
    </source>
</evidence>
<name>A0A7X3D185_9FLAO</name>
<sequence length="196" mass="22312">MTKASSTRFTILEKAFELIYKKGYQTTSIDEIIATTKVTKGAFYYHFKTKDKMGVAIIDEIVKPTMQSAFLTPLNSALTPVDAIYIMIETLLLETPFLLPEYGCPIGNLTQEMTPWNSEFSKALNKLVLEWQTALESSIKKGIKSGDLSSETNPEQVAYFILSSYWGIRNFGKVFNSTDCYHTYLTELKTYLKYLK</sequence>
<dbReference type="EMBL" id="RCNR01000007">
    <property type="protein sequence ID" value="MUH35253.1"/>
    <property type="molecule type" value="Genomic_DNA"/>
</dbReference>
<dbReference type="RefSeq" id="WP_155599126.1">
    <property type="nucleotide sequence ID" value="NZ_RCNR01000007.1"/>
</dbReference>
<evidence type="ECO:0000259" key="5">
    <source>
        <dbReference type="PROSITE" id="PS50977"/>
    </source>
</evidence>
<reference evidence="6 7" key="1">
    <citation type="journal article" date="2019" name="Mar. Drugs">
        <title>Comparative Genomics and CAZyme Genome Repertoires of Marine Zobellia amurskyensis KMM 3526(T) and Zobellia laminariae KMM 3676(T).</title>
        <authorList>
            <person name="Chernysheva N."/>
            <person name="Bystritskaya E."/>
            <person name="Stenkova A."/>
            <person name="Golovkin I."/>
            <person name="Nedashkovskaya O."/>
            <person name="Isaeva M."/>
        </authorList>
    </citation>
    <scope>NUCLEOTIDE SEQUENCE [LARGE SCALE GENOMIC DNA]</scope>
    <source>
        <strain evidence="6 7">KMM 3526</strain>
    </source>
</reference>
<keyword evidence="1" id="KW-0805">Transcription regulation</keyword>
<keyword evidence="7" id="KW-1185">Reference proteome</keyword>
<dbReference type="OrthoDB" id="9798857at2"/>
<dbReference type="PANTHER" id="PTHR47506">
    <property type="entry name" value="TRANSCRIPTIONAL REGULATORY PROTEIN"/>
    <property type="match status" value="1"/>
</dbReference>
<dbReference type="InterPro" id="IPR036271">
    <property type="entry name" value="Tet_transcr_reg_TetR-rel_C_sf"/>
</dbReference>
<evidence type="ECO:0000256" key="3">
    <source>
        <dbReference type="ARBA" id="ARBA00023163"/>
    </source>
</evidence>
<feature type="DNA-binding region" description="H-T-H motif" evidence="4">
    <location>
        <begin position="28"/>
        <end position="47"/>
    </location>
</feature>
<dbReference type="Gene3D" id="1.10.357.10">
    <property type="entry name" value="Tetracycline Repressor, domain 2"/>
    <property type="match status" value="1"/>
</dbReference>
<dbReference type="PROSITE" id="PS01081">
    <property type="entry name" value="HTH_TETR_1"/>
    <property type="match status" value="1"/>
</dbReference>
<organism evidence="6 7">
    <name type="scientific">Zobellia amurskyensis</name>
    <dbReference type="NCBI Taxonomy" id="248905"/>
    <lineage>
        <taxon>Bacteria</taxon>
        <taxon>Pseudomonadati</taxon>
        <taxon>Bacteroidota</taxon>
        <taxon>Flavobacteriia</taxon>
        <taxon>Flavobacteriales</taxon>
        <taxon>Flavobacteriaceae</taxon>
        <taxon>Zobellia</taxon>
    </lineage>
</organism>
<dbReference type="InterPro" id="IPR009057">
    <property type="entry name" value="Homeodomain-like_sf"/>
</dbReference>
<dbReference type="InterPro" id="IPR001647">
    <property type="entry name" value="HTH_TetR"/>
</dbReference>
<evidence type="ECO:0000256" key="1">
    <source>
        <dbReference type="ARBA" id="ARBA00023015"/>
    </source>
</evidence>
<dbReference type="PROSITE" id="PS50977">
    <property type="entry name" value="HTH_TETR_2"/>
    <property type="match status" value="1"/>
</dbReference>
<dbReference type="Pfam" id="PF16925">
    <property type="entry name" value="TetR_C_13"/>
    <property type="match status" value="1"/>
</dbReference>
<dbReference type="AlphaFoldDB" id="A0A7X3D185"/>
<keyword evidence="3" id="KW-0804">Transcription</keyword>
<evidence type="ECO:0000256" key="2">
    <source>
        <dbReference type="ARBA" id="ARBA00023125"/>
    </source>
</evidence>
<dbReference type="PRINTS" id="PR00455">
    <property type="entry name" value="HTHTETR"/>
</dbReference>
<comment type="caution">
    <text evidence="6">The sequence shown here is derived from an EMBL/GenBank/DDBJ whole genome shotgun (WGS) entry which is preliminary data.</text>
</comment>
<dbReference type="SUPFAM" id="SSF46689">
    <property type="entry name" value="Homeodomain-like"/>
    <property type="match status" value="1"/>
</dbReference>
<feature type="domain" description="HTH tetR-type" evidence="5">
    <location>
        <begin position="5"/>
        <end position="65"/>
    </location>
</feature>
<dbReference type="InterPro" id="IPR011075">
    <property type="entry name" value="TetR_C"/>
</dbReference>
<evidence type="ECO:0000256" key="4">
    <source>
        <dbReference type="PROSITE-ProRule" id="PRU00335"/>
    </source>
</evidence>
<dbReference type="InterPro" id="IPR023772">
    <property type="entry name" value="DNA-bd_HTH_TetR-type_CS"/>
</dbReference>
<protein>
    <submittedName>
        <fullName evidence="6">TetR/AcrR family transcriptional regulator</fullName>
    </submittedName>
</protein>
<dbReference type="Proteomes" id="UP000540519">
    <property type="component" value="Unassembled WGS sequence"/>
</dbReference>
<proteinExistence type="predicted"/>